<evidence type="ECO:0000313" key="1">
    <source>
        <dbReference type="EMBL" id="RPB25482.1"/>
    </source>
</evidence>
<sequence>MTTPTITETNLLPRSPTITEIATHLPPLPLRKQPPTSTDSREKIKLKGIWCGW</sequence>
<dbReference type="Proteomes" id="UP000267821">
    <property type="component" value="Unassembled WGS sequence"/>
</dbReference>
<accession>A0A3N4LWD1</accession>
<dbReference type="EMBL" id="ML121537">
    <property type="protein sequence ID" value="RPB25482.1"/>
    <property type="molecule type" value="Genomic_DNA"/>
</dbReference>
<name>A0A3N4LWD1_9PEZI</name>
<protein>
    <submittedName>
        <fullName evidence="1">Uncharacterized protein</fullName>
    </submittedName>
</protein>
<evidence type="ECO:0000313" key="2">
    <source>
        <dbReference type="Proteomes" id="UP000267821"/>
    </source>
</evidence>
<organism evidence="1 2">
    <name type="scientific">Terfezia boudieri ATCC MYA-4762</name>
    <dbReference type="NCBI Taxonomy" id="1051890"/>
    <lineage>
        <taxon>Eukaryota</taxon>
        <taxon>Fungi</taxon>
        <taxon>Dikarya</taxon>
        <taxon>Ascomycota</taxon>
        <taxon>Pezizomycotina</taxon>
        <taxon>Pezizomycetes</taxon>
        <taxon>Pezizales</taxon>
        <taxon>Pezizaceae</taxon>
        <taxon>Terfezia</taxon>
    </lineage>
</organism>
<keyword evidence="2" id="KW-1185">Reference proteome</keyword>
<dbReference type="AlphaFoldDB" id="A0A3N4LWD1"/>
<dbReference type="InParanoid" id="A0A3N4LWD1"/>
<reference evidence="1 2" key="1">
    <citation type="journal article" date="2018" name="Nat. Ecol. Evol.">
        <title>Pezizomycetes genomes reveal the molecular basis of ectomycorrhizal truffle lifestyle.</title>
        <authorList>
            <person name="Murat C."/>
            <person name="Payen T."/>
            <person name="Noel B."/>
            <person name="Kuo A."/>
            <person name="Morin E."/>
            <person name="Chen J."/>
            <person name="Kohler A."/>
            <person name="Krizsan K."/>
            <person name="Balestrini R."/>
            <person name="Da Silva C."/>
            <person name="Montanini B."/>
            <person name="Hainaut M."/>
            <person name="Levati E."/>
            <person name="Barry K.W."/>
            <person name="Belfiori B."/>
            <person name="Cichocki N."/>
            <person name="Clum A."/>
            <person name="Dockter R.B."/>
            <person name="Fauchery L."/>
            <person name="Guy J."/>
            <person name="Iotti M."/>
            <person name="Le Tacon F."/>
            <person name="Lindquist E.A."/>
            <person name="Lipzen A."/>
            <person name="Malagnac F."/>
            <person name="Mello A."/>
            <person name="Molinier V."/>
            <person name="Miyauchi S."/>
            <person name="Poulain J."/>
            <person name="Riccioni C."/>
            <person name="Rubini A."/>
            <person name="Sitrit Y."/>
            <person name="Splivallo R."/>
            <person name="Traeger S."/>
            <person name="Wang M."/>
            <person name="Zifcakova L."/>
            <person name="Wipf D."/>
            <person name="Zambonelli A."/>
            <person name="Paolocci F."/>
            <person name="Nowrousian M."/>
            <person name="Ottonello S."/>
            <person name="Baldrian P."/>
            <person name="Spatafora J.W."/>
            <person name="Henrissat B."/>
            <person name="Nagy L.G."/>
            <person name="Aury J.M."/>
            <person name="Wincker P."/>
            <person name="Grigoriev I.V."/>
            <person name="Bonfante P."/>
            <person name="Martin F.M."/>
        </authorList>
    </citation>
    <scope>NUCLEOTIDE SEQUENCE [LARGE SCALE GENOMIC DNA]</scope>
    <source>
        <strain evidence="1 2">ATCC MYA-4762</strain>
    </source>
</reference>
<gene>
    <name evidence="1" type="ORF">L211DRAFT_83994</name>
</gene>
<proteinExistence type="predicted"/>